<protein>
    <recommendedName>
        <fullName evidence="10">G-protein coupled receptors family 1 profile domain-containing protein</fullName>
    </recommendedName>
</protein>
<dbReference type="GO" id="GO:0004930">
    <property type="term" value="F:G protein-coupled receptor activity"/>
    <property type="evidence" value="ECO:0000318"/>
    <property type="project" value="GO_Central"/>
</dbReference>
<feature type="transmembrane region" description="Helical" evidence="9">
    <location>
        <begin position="394"/>
        <end position="420"/>
    </location>
</feature>
<keyword evidence="6 7" id="KW-0675">Receptor</keyword>
<dbReference type="InterPro" id="IPR000276">
    <property type="entry name" value="GPCR_Rhodpsn"/>
</dbReference>
<dbReference type="PROSITE" id="PS00237">
    <property type="entry name" value="G_PROTEIN_RECEP_F1_1"/>
    <property type="match status" value="1"/>
</dbReference>
<dbReference type="Gene3D" id="1.20.1070.10">
    <property type="entry name" value="Rhodopsin 7-helix transmembrane proteins"/>
    <property type="match status" value="2"/>
</dbReference>
<evidence type="ECO:0000256" key="5">
    <source>
        <dbReference type="ARBA" id="ARBA00023136"/>
    </source>
</evidence>
<name>A0A7M7N6R6_STRPU</name>
<keyword evidence="4 9" id="KW-1133">Transmembrane helix</keyword>
<comment type="similarity">
    <text evidence="7">Belongs to the G-protein coupled receptor 1 family.</text>
</comment>
<keyword evidence="7" id="KW-0297">G-protein coupled receptor</keyword>
<feature type="region of interest" description="Disordered" evidence="8">
    <location>
        <begin position="297"/>
        <end position="332"/>
    </location>
</feature>
<proteinExistence type="inferred from homology"/>
<reference evidence="12" key="1">
    <citation type="submission" date="2015-02" db="EMBL/GenBank/DDBJ databases">
        <title>Genome sequencing for Strongylocentrotus purpuratus.</title>
        <authorList>
            <person name="Murali S."/>
            <person name="Liu Y."/>
            <person name="Vee V."/>
            <person name="English A."/>
            <person name="Wang M."/>
            <person name="Skinner E."/>
            <person name="Han Y."/>
            <person name="Muzny D.M."/>
            <person name="Worley K.C."/>
            <person name="Gibbs R.A."/>
        </authorList>
    </citation>
    <scope>NUCLEOTIDE SEQUENCE</scope>
</reference>
<dbReference type="RefSeq" id="XP_030832102.1">
    <property type="nucleotide sequence ID" value="XM_030976242.1"/>
</dbReference>
<evidence type="ECO:0000259" key="10">
    <source>
        <dbReference type="PROSITE" id="PS50262"/>
    </source>
</evidence>
<dbReference type="InParanoid" id="A0A7M7N6R6"/>
<keyword evidence="3 7" id="KW-0812">Transmembrane</keyword>
<dbReference type="EnsemblMetazoa" id="XM_030976242">
    <property type="protein sequence ID" value="XP_030832102"/>
    <property type="gene ID" value="LOC589332"/>
</dbReference>
<evidence type="ECO:0000256" key="7">
    <source>
        <dbReference type="RuleBase" id="RU000688"/>
    </source>
</evidence>
<evidence type="ECO:0000256" key="9">
    <source>
        <dbReference type="SAM" id="Phobius"/>
    </source>
</evidence>
<organism evidence="11 12">
    <name type="scientific">Strongylocentrotus purpuratus</name>
    <name type="common">Purple sea urchin</name>
    <dbReference type="NCBI Taxonomy" id="7668"/>
    <lineage>
        <taxon>Eukaryota</taxon>
        <taxon>Metazoa</taxon>
        <taxon>Echinodermata</taxon>
        <taxon>Eleutherozoa</taxon>
        <taxon>Echinozoa</taxon>
        <taxon>Echinoidea</taxon>
        <taxon>Euechinoidea</taxon>
        <taxon>Echinacea</taxon>
        <taxon>Camarodonta</taxon>
        <taxon>Echinidea</taxon>
        <taxon>Strongylocentrotidae</taxon>
        <taxon>Strongylocentrotus</taxon>
    </lineage>
</organism>
<feature type="transmembrane region" description="Helical" evidence="9">
    <location>
        <begin position="108"/>
        <end position="133"/>
    </location>
</feature>
<keyword evidence="2" id="KW-1003">Cell membrane</keyword>
<accession>A0A7M7N6R6</accession>
<dbReference type="OrthoDB" id="10070371at2759"/>
<feature type="transmembrane region" description="Helical" evidence="9">
    <location>
        <begin position="153"/>
        <end position="177"/>
    </location>
</feature>
<dbReference type="SUPFAM" id="SSF81321">
    <property type="entry name" value="Family A G protein-coupled receptor-like"/>
    <property type="match status" value="1"/>
</dbReference>
<evidence type="ECO:0000256" key="2">
    <source>
        <dbReference type="ARBA" id="ARBA00022475"/>
    </source>
</evidence>
<dbReference type="GO" id="GO:0005886">
    <property type="term" value="C:plasma membrane"/>
    <property type="evidence" value="ECO:0000318"/>
    <property type="project" value="GO_Central"/>
</dbReference>
<keyword evidence="12" id="KW-1185">Reference proteome</keyword>
<evidence type="ECO:0000256" key="8">
    <source>
        <dbReference type="SAM" id="MobiDB-lite"/>
    </source>
</evidence>
<dbReference type="InterPro" id="IPR017452">
    <property type="entry name" value="GPCR_Rhodpsn_7TM"/>
</dbReference>
<evidence type="ECO:0000256" key="6">
    <source>
        <dbReference type="ARBA" id="ARBA00023170"/>
    </source>
</evidence>
<keyword evidence="5 9" id="KW-0472">Membrane</keyword>
<evidence type="ECO:0000313" key="12">
    <source>
        <dbReference type="Proteomes" id="UP000007110"/>
    </source>
</evidence>
<evidence type="ECO:0000313" key="11">
    <source>
        <dbReference type="EnsemblMetazoa" id="XP_030832102"/>
    </source>
</evidence>
<evidence type="ECO:0000256" key="1">
    <source>
        <dbReference type="ARBA" id="ARBA00004651"/>
    </source>
</evidence>
<dbReference type="PANTHER" id="PTHR24241:SF188">
    <property type="entry name" value="GASTRIN_CHOLECYSTOKININ TYPE B RECEPTOR"/>
    <property type="match status" value="1"/>
</dbReference>
<dbReference type="KEGG" id="spu:589332"/>
<feature type="domain" description="G-protein coupled receptors family 1 profile" evidence="10">
    <location>
        <begin position="7"/>
        <end position="417"/>
    </location>
</feature>
<dbReference type="CDD" id="cd00637">
    <property type="entry name" value="7tm_classA_rhodopsin-like"/>
    <property type="match status" value="1"/>
</dbReference>
<dbReference type="AlphaFoldDB" id="A0A7M7N6R6"/>
<dbReference type="GeneID" id="589332"/>
<dbReference type="Proteomes" id="UP000007110">
    <property type="component" value="Unassembled WGS sequence"/>
</dbReference>
<evidence type="ECO:0000256" key="3">
    <source>
        <dbReference type="ARBA" id="ARBA00022692"/>
    </source>
</evidence>
<dbReference type="Pfam" id="PF00001">
    <property type="entry name" value="7tm_1"/>
    <property type="match status" value="1"/>
</dbReference>
<reference evidence="11" key="2">
    <citation type="submission" date="2021-01" db="UniProtKB">
        <authorList>
            <consortium name="EnsemblMetazoa"/>
        </authorList>
    </citation>
    <scope>IDENTIFICATION</scope>
</reference>
<dbReference type="GO" id="GO:0032870">
    <property type="term" value="P:cellular response to hormone stimulus"/>
    <property type="evidence" value="ECO:0000318"/>
    <property type="project" value="GO_Central"/>
</dbReference>
<sequence>MIASFFANILAMTQILTSKKLRKNHHNLLIANLNVIDLGNTLFSMTFSVAAIFDDGYLLRTNPIVCTINGVCALTCAAGNFSNVMCIAVDRYISVVWSTRFPPSRRRVYFMIVFVWVFSITITMPPTFGFYSVFVYTGHTHHCTPRWDVYSYFLIWFSLVFVVAVPVMIISYACIIYHIRKSDRQLHVYDGIKTSAKISKQLSESKGSGSLQRSQNLEPNAFRDLYCCRLPQANVNAQHANLGKHSGDGVSKARLNRGFQGDGLDLHEIVIDENEARRMVPGPSVISGRRCSLSATQSLPIAGPSKEDSDDSRTNGASHSNGHSRSRAVKNGPHARVCIDSDHRAHLNNALNKLPARKLRVDKRVAVTGAMLILTTIFCWAPYCIVHFPNFPDVSHSVAVATMWIAYANSLMDPLVYVFMNRKECTIQHLSSILTSFCDVPRKAWRRLCGKGTDW</sequence>
<comment type="subcellular location">
    <subcellularLocation>
        <location evidence="1">Cell membrane</location>
        <topology evidence="1">Multi-pass membrane protein</topology>
    </subcellularLocation>
</comment>
<dbReference type="FunFam" id="1.20.1070.10:FF:000567">
    <property type="entry name" value="Uncharacterized protein"/>
    <property type="match status" value="1"/>
</dbReference>
<dbReference type="PANTHER" id="PTHR24241">
    <property type="entry name" value="NEUROPEPTIDE RECEPTOR-RELATED G-PROTEIN COUPLED RECEPTOR"/>
    <property type="match status" value="1"/>
</dbReference>
<feature type="transmembrane region" description="Helical" evidence="9">
    <location>
        <begin position="365"/>
        <end position="388"/>
    </location>
</feature>
<dbReference type="PRINTS" id="PR00237">
    <property type="entry name" value="GPCRRHODOPSN"/>
</dbReference>
<dbReference type="PROSITE" id="PS50262">
    <property type="entry name" value="G_PROTEIN_RECEP_F1_2"/>
    <property type="match status" value="1"/>
</dbReference>
<keyword evidence="7" id="KW-0807">Transducer</keyword>
<dbReference type="GO" id="GO:0007186">
    <property type="term" value="P:G protein-coupled receptor signaling pathway"/>
    <property type="evidence" value="ECO:0000318"/>
    <property type="project" value="GO_Central"/>
</dbReference>
<evidence type="ECO:0000256" key="4">
    <source>
        <dbReference type="ARBA" id="ARBA00022989"/>
    </source>
</evidence>
<dbReference type="FunFam" id="1.20.1070.10:FF:000718">
    <property type="entry name" value="Uncharacterized protein"/>
    <property type="match status" value="1"/>
</dbReference>